<protein>
    <submittedName>
        <fullName evidence="3">Type I restriction enzyme, S subunit</fullName>
    </submittedName>
</protein>
<evidence type="ECO:0000256" key="2">
    <source>
        <dbReference type="ARBA" id="ARBA00023125"/>
    </source>
</evidence>
<dbReference type="GO" id="GO:0009307">
    <property type="term" value="P:DNA restriction-modification system"/>
    <property type="evidence" value="ECO:0007669"/>
    <property type="project" value="UniProtKB-KW"/>
</dbReference>
<dbReference type="GO" id="GO:0003677">
    <property type="term" value="F:DNA binding"/>
    <property type="evidence" value="ECO:0007669"/>
    <property type="project" value="UniProtKB-KW"/>
</dbReference>
<keyword evidence="4" id="KW-1185">Reference proteome</keyword>
<dbReference type="EMBL" id="FNOY01000124">
    <property type="protein sequence ID" value="SDZ06995.1"/>
    <property type="molecule type" value="Genomic_DNA"/>
</dbReference>
<keyword evidence="2" id="KW-0238">DNA-binding</keyword>
<gene>
    <name evidence="3" type="ORF">SAMN05421881_11242</name>
</gene>
<dbReference type="Proteomes" id="UP000198640">
    <property type="component" value="Unassembled WGS sequence"/>
</dbReference>
<evidence type="ECO:0000256" key="1">
    <source>
        <dbReference type="ARBA" id="ARBA00022747"/>
    </source>
</evidence>
<accession>A0A1H3Q1T0</accession>
<reference evidence="3 4" key="1">
    <citation type="submission" date="2016-10" db="EMBL/GenBank/DDBJ databases">
        <authorList>
            <person name="de Groot N.N."/>
        </authorList>
    </citation>
    <scope>NUCLEOTIDE SEQUENCE [LARGE SCALE GENOMIC DNA]</scope>
    <source>
        <strain evidence="3 4">Nm1</strain>
    </source>
</reference>
<dbReference type="Gene3D" id="1.10.287.1120">
    <property type="entry name" value="Bipartite methylase S protein"/>
    <property type="match status" value="1"/>
</dbReference>
<name>A0A1H3Q1T0_9PROT</name>
<dbReference type="InterPro" id="IPR044946">
    <property type="entry name" value="Restrct_endonuc_typeI_TRD_sf"/>
</dbReference>
<evidence type="ECO:0000313" key="4">
    <source>
        <dbReference type="Proteomes" id="UP000198640"/>
    </source>
</evidence>
<dbReference type="STRING" id="44576.SAMN05421881_11242"/>
<dbReference type="AlphaFoldDB" id="A0A1H3Q1T0"/>
<dbReference type="Gene3D" id="3.90.220.20">
    <property type="entry name" value="DNA methylase specificity domains"/>
    <property type="match status" value="1"/>
</dbReference>
<sequence length="86" mass="9623">MIEAAANGSTGQVELSKSFLEDIDVIIPERILVDKFTDFVNSIVKEVATKESENECLVDLRDWLLPMLMNGQVTVTLPDELQVEEV</sequence>
<organism evidence="3 4">
    <name type="scientific">Nitrosomonas halophila</name>
    <dbReference type="NCBI Taxonomy" id="44576"/>
    <lineage>
        <taxon>Bacteria</taxon>
        <taxon>Pseudomonadati</taxon>
        <taxon>Pseudomonadota</taxon>
        <taxon>Betaproteobacteria</taxon>
        <taxon>Nitrosomonadales</taxon>
        <taxon>Nitrosomonadaceae</taxon>
        <taxon>Nitrosomonas</taxon>
    </lineage>
</organism>
<keyword evidence="1" id="KW-0680">Restriction system</keyword>
<proteinExistence type="predicted"/>
<dbReference type="SUPFAM" id="SSF116734">
    <property type="entry name" value="DNA methylase specificity domain"/>
    <property type="match status" value="1"/>
</dbReference>
<evidence type="ECO:0000313" key="3">
    <source>
        <dbReference type="EMBL" id="SDZ06995.1"/>
    </source>
</evidence>